<dbReference type="Proteomes" id="UP000295626">
    <property type="component" value="Unassembled WGS sequence"/>
</dbReference>
<dbReference type="Pfam" id="PF03301">
    <property type="entry name" value="Trp_dioxygenase"/>
    <property type="match status" value="2"/>
</dbReference>
<dbReference type="EMBL" id="SMKE01000502">
    <property type="protein sequence ID" value="TDB92023.1"/>
    <property type="molecule type" value="Genomic_DNA"/>
</dbReference>
<accession>A0ABY2DF43</accession>
<dbReference type="SUPFAM" id="SSF140959">
    <property type="entry name" value="Indolic compounds 2,3-dioxygenase-like"/>
    <property type="match status" value="1"/>
</dbReference>
<gene>
    <name evidence="2" type="ORF">E1091_13425</name>
</gene>
<protein>
    <recommendedName>
        <fullName evidence="4">Tryptophan 2,3-dioxygenase</fullName>
    </recommendedName>
</protein>
<evidence type="ECO:0000313" key="3">
    <source>
        <dbReference type="Proteomes" id="UP000295626"/>
    </source>
</evidence>
<evidence type="ECO:0008006" key="4">
    <source>
        <dbReference type="Google" id="ProtNLM"/>
    </source>
</evidence>
<dbReference type="InterPro" id="IPR004981">
    <property type="entry name" value="Trp_2_3_dOase"/>
</dbReference>
<feature type="region of interest" description="Disordered" evidence="1">
    <location>
        <begin position="225"/>
        <end position="275"/>
    </location>
</feature>
<keyword evidence="3" id="KW-1185">Reference proteome</keyword>
<dbReference type="InterPro" id="IPR037217">
    <property type="entry name" value="Trp/Indoleamine_2_3_dOase-like"/>
</dbReference>
<evidence type="ECO:0000313" key="2">
    <source>
        <dbReference type="EMBL" id="TDB92023.1"/>
    </source>
</evidence>
<evidence type="ECO:0000256" key="1">
    <source>
        <dbReference type="SAM" id="MobiDB-lite"/>
    </source>
</evidence>
<sequence>MTTLTYADYLHVETLLSLQEPRTPDTASRSVVLAEHFFIVTHQASELWLKQITFDLDAAAEAMTPPYGPEDDELALEFLQRTTELLRVLHEQVVALERLPLRHFAEFRPFLDGASGAQSAQFRVLARLLGGSRQEGRLYRAFERLTEHHGSSVAEVCARGPAAGVLNRLADSLLDVANGYWRWKVTHLALVSKMVGNRDGTGGSTGVDHLARRVTLPFPRLRQLRAQVHDGPTVESPPTGRANDHLRPDHLASFVDSRQNCGGDQREDKGEQHDG</sequence>
<dbReference type="PANTHER" id="PTHR10138">
    <property type="entry name" value="TRYPTOPHAN 2,3-DIOXYGENASE"/>
    <property type="match status" value="1"/>
</dbReference>
<dbReference type="Gene3D" id="1.20.58.480">
    <property type="match status" value="1"/>
</dbReference>
<organism evidence="2 3">
    <name type="scientific">Micromonospora fluostatini</name>
    <dbReference type="NCBI Taxonomy" id="1629071"/>
    <lineage>
        <taxon>Bacteria</taxon>
        <taxon>Bacillati</taxon>
        <taxon>Actinomycetota</taxon>
        <taxon>Actinomycetes</taxon>
        <taxon>Micromonosporales</taxon>
        <taxon>Micromonosporaceae</taxon>
        <taxon>Micromonospora</taxon>
    </lineage>
</organism>
<name>A0ABY2DF43_9ACTN</name>
<comment type="caution">
    <text evidence="2">The sequence shown here is derived from an EMBL/GenBank/DDBJ whole genome shotgun (WGS) entry which is preliminary data.</text>
</comment>
<dbReference type="PANTHER" id="PTHR10138:SF0">
    <property type="entry name" value="TRYPTOPHAN 2,3-DIOXYGENASE"/>
    <property type="match status" value="1"/>
</dbReference>
<reference evidence="2 3" key="1">
    <citation type="submission" date="2019-02" db="EMBL/GenBank/DDBJ databases">
        <title>Draft genome sequences of novel Actinobacteria.</title>
        <authorList>
            <person name="Sahin N."/>
            <person name="Ay H."/>
            <person name="Saygin H."/>
        </authorList>
    </citation>
    <scope>NUCLEOTIDE SEQUENCE [LARGE SCALE GENOMIC DNA]</scope>
    <source>
        <strain evidence="2 3">JCM 30529</strain>
    </source>
</reference>
<feature type="compositionally biased region" description="Basic and acidic residues" evidence="1">
    <location>
        <begin position="264"/>
        <end position="275"/>
    </location>
</feature>
<proteinExistence type="predicted"/>